<dbReference type="Gene3D" id="3.60.15.10">
    <property type="entry name" value="Ribonuclease Z/Hydroxyacylglutathione hydrolase-like"/>
    <property type="match status" value="1"/>
</dbReference>
<dbReference type="PANTHER" id="PTHR42978">
    <property type="entry name" value="QUORUM-QUENCHING LACTONASE YTNP-RELATED-RELATED"/>
    <property type="match status" value="1"/>
</dbReference>
<dbReference type="GO" id="GO:0046872">
    <property type="term" value="F:metal ion binding"/>
    <property type="evidence" value="ECO:0007669"/>
    <property type="project" value="UniProtKB-KW"/>
</dbReference>
<dbReference type="Pfam" id="PF00753">
    <property type="entry name" value="Lactamase_B"/>
    <property type="match status" value="1"/>
</dbReference>
<comment type="similarity">
    <text evidence="1">Belongs to the metallo-beta-lactamase superfamily.</text>
</comment>
<keyword evidence="2" id="KW-0479">Metal-binding</keyword>
<feature type="domain" description="Metallo-beta-lactamase" evidence="5">
    <location>
        <begin position="39"/>
        <end position="228"/>
    </location>
</feature>
<dbReference type="EMBL" id="FXSZ01000004">
    <property type="protein sequence ID" value="SMO59892.1"/>
    <property type="molecule type" value="Genomic_DNA"/>
</dbReference>
<keyword evidence="3" id="KW-0378">Hydrolase</keyword>
<sequence length="257" mass="29626">MKATALYEGSFSVDVSKKFIPFNPELHNPKDRPASLFIYVQPFLVETSVGLCLIDTGLGIRESNGELQLHNNIRNAGYSPADVTMVLMSHLHYDHSGGLMYEEEGNWKLAFPHADYYVQRGELETALTKQSKSYRRPQLEALWRTPNLHFMEGSGRLNNEITYELTGGHCEFHQVFLFDIKGEKYFFGGDIVPEPEQLLRKFMAKYDMDPRKTMELRQEYGIRAAAEDWACMFYHAKSRAIGKVRYEDETFSIIDAE</sequence>
<proteinExistence type="inferred from homology"/>
<evidence type="ECO:0000256" key="3">
    <source>
        <dbReference type="ARBA" id="ARBA00022801"/>
    </source>
</evidence>
<dbReference type="Proteomes" id="UP000315971">
    <property type="component" value="Unassembled WGS sequence"/>
</dbReference>
<organism evidence="6 7">
    <name type="scientific">Solitalea koreensis</name>
    <dbReference type="NCBI Taxonomy" id="543615"/>
    <lineage>
        <taxon>Bacteria</taxon>
        <taxon>Pseudomonadati</taxon>
        <taxon>Bacteroidota</taxon>
        <taxon>Sphingobacteriia</taxon>
        <taxon>Sphingobacteriales</taxon>
        <taxon>Sphingobacteriaceae</taxon>
        <taxon>Solitalea</taxon>
    </lineage>
</organism>
<dbReference type="InterPro" id="IPR001279">
    <property type="entry name" value="Metallo-B-lactamas"/>
</dbReference>
<keyword evidence="4" id="KW-0862">Zinc</keyword>
<dbReference type="RefSeq" id="WP_142603110.1">
    <property type="nucleotide sequence ID" value="NZ_FXSZ01000004.1"/>
</dbReference>
<evidence type="ECO:0000313" key="7">
    <source>
        <dbReference type="Proteomes" id="UP000315971"/>
    </source>
</evidence>
<reference evidence="6 7" key="1">
    <citation type="submission" date="2017-05" db="EMBL/GenBank/DDBJ databases">
        <authorList>
            <person name="Varghese N."/>
            <person name="Submissions S."/>
        </authorList>
    </citation>
    <scope>NUCLEOTIDE SEQUENCE [LARGE SCALE GENOMIC DNA]</scope>
    <source>
        <strain evidence="6 7">DSM 21342</strain>
    </source>
</reference>
<protein>
    <submittedName>
        <fullName evidence="6">Glyoxylase, beta-lactamase superfamily II</fullName>
    </submittedName>
</protein>
<evidence type="ECO:0000256" key="4">
    <source>
        <dbReference type="ARBA" id="ARBA00022833"/>
    </source>
</evidence>
<dbReference type="SMART" id="SM00849">
    <property type="entry name" value="Lactamase_B"/>
    <property type="match status" value="1"/>
</dbReference>
<dbReference type="OrthoDB" id="9802897at2"/>
<dbReference type="AlphaFoldDB" id="A0A521CKE8"/>
<evidence type="ECO:0000259" key="5">
    <source>
        <dbReference type="SMART" id="SM00849"/>
    </source>
</evidence>
<keyword evidence="7" id="KW-1185">Reference proteome</keyword>
<gene>
    <name evidence="6" type="ORF">SAMN06265350_104152</name>
</gene>
<evidence type="ECO:0000313" key="6">
    <source>
        <dbReference type="EMBL" id="SMO59892.1"/>
    </source>
</evidence>
<dbReference type="InterPro" id="IPR036866">
    <property type="entry name" value="RibonucZ/Hydroxyglut_hydro"/>
</dbReference>
<name>A0A521CKE8_9SPHI</name>
<evidence type="ECO:0000256" key="2">
    <source>
        <dbReference type="ARBA" id="ARBA00022723"/>
    </source>
</evidence>
<evidence type="ECO:0000256" key="1">
    <source>
        <dbReference type="ARBA" id="ARBA00007749"/>
    </source>
</evidence>
<dbReference type="SUPFAM" id="SSF56281">
    <property type="entry name" value="Metallo-hydrolase/oxidoreductase"/>
    <property type="match status" value="1"/>
</dbReference>
<dbReference type="InterPro" id="IPR051013">
    <property type="entry name" value="MBL_superfamily_lactonases"/>
</dbReference>
<accession>A0A521CKE8</accession>
<dbReference type="GO" id="GO:0016787">
    <property type="term" value="F:hydrolase activity"/>
    <property type="evidence" value="ECO:0007669"/>
    <property type="project" value="UniProtKB-KW"/>
</dbReference>